<name>A0A087T6V8_STEMI</name>
<feature type="non-terminal residue" evidence="1">
    <location>
        <position position="37"/>
    </location>
</feature>
<gene>
    <name evidence="1" type="ORF">X975_04649</name>
</gene>
<keyword evidence="2" id="KW-1185">Reference proteome</keyword>
<organism evidence="1 2">
    <name type="scientific">Stegodyphus mimosarum</name>
    <name type="common">African social velvet spider</name>
    <dbReference type="NCBI Taxonomy" id="407821"/>
    <lineage>
        <taxon>Eukaryota</taxon>
        <taxon>Metazoa</taxon>
        <taxon>Ecdysozoa</taxon>
        <taxon>Arthropoda</taxon>
        <taxon>Chelicerata</taxon>
        <taxon>Arachnida</taxon>
        <taxon>Araneae</taxon>
        <taxon>Araneomorphae</taxon>
        <taxon>Entelegynae</taxon>
        <taxon>Eresoidea</taxon>
        <taxon>Eresidae</taxon>
        <taxon>Stegodyphus</taxon>
    </lineage>
</organism>
<dbReference type="AlphaFoldDB" id="A0A087T6V8"/>
<protein>
    <submittedName>
        <fullName evidence="1">Uncharacterized protein</fullName>
    </submittedName>
</protein>
<reference evidence="1 2" key="1">
    <citation type="submission" date="2013-11" db="EMBL/GenBank/DDBJ databases">
        <title>Genome sequencing of Stegodyphus mimosarum.</title>
        <authorList>
            <person name="Bechsgaard J."/>
        </authorList>
    </citation>
    <scope>NUCLEOTIDE SEQUENCE [LARGE SCALE GENOMIC DNA]</scope>
</reference>
<evidence type="ECO:0000313" key="2">
    <source>
        <dbReference type="Proteomes" id="UP000054359"/>
    </source>
</evidence>
<dbReference type="Proteomes" id="UP000054359">
    <property type="component" value="Unassembled WGS sequence"/>
</dbReference>
<accession>A0A087T6V8</accession>
<proteinExistence type="predicted"/>
<evidence type="ECO:0000313" key="1">
    <source>
        <dbReference type="EMBL" id="KFM60847.1"/>
    </source>
</evidence>
<dbReference type="EMBL" id="KK113706">
    <property type="protein sequence ID" value="KFM60847.1"/>
    <property type="molecule type" value="Genomic_DNA"/>
</dbReference>
<sequence>MKPLVHFAHDSILRGKIVFSFVRRPWNPQFVFSWLSG</sequence>